<reference evidence="1 2" key="1">
    <citation type="submission" date="2019-10" db="EMBL/GenBank/DDBJ databases">
        <title>Description of Paenibacillus terrestris sp. nov.</title>
        <authorList>
            <person name="Carlier A."/>
            <person name="Qi S."/>
        </authorList>
    </citation>
    <scope>NUCLEOTIDE SEQUENCE [LARGE SCALE GENOMIC DNA]</scope>
    <source>
        <strain evidence="1 2">LMG 31458</strain>
    </source>
</reference>
<dbReference type="RefSeq" id="WP_171646353.1">
    <property type="nucleotide sequence ID" value="NZ_WHOA01000191.1"/>
</dbReference>
<dbReference type="EMBL" id="WHOA01000191">
    <property type="protein sequence ID" value="NOU74960.1"/>
    <property type="molecule type" value="Genomic_DNA"/>
</dbReference>
<accession>A0ABX1Y4N1</accession>
<dbReference type="InterPro" id="IPR058347">
    <property type="entry name" value="DUF8034"/>
</dbReference>
<proteinExistence type="predicted"/>
<evidence type="ECO:0008006" key="3">
    <source>
        <dbReference type="Google" id="ProtNLM"/>
    </source>
</evidence>
<keyword evidence="2" id="KW-1185">Reference proteome</keyword>
<dbReference type="Proteomes" id="UP000616779">
    <property type="component" value="Unassembled WGS sequence"/>
</dbReference>
<organism evidence="1 2">
    <name type="scientific">Paenibacillus phytorum</name>
    <dbReference type="NCBI Taxonomy" id="2654977"/>
    <lineage>
        <taxon>Bacteria</taxon>
        <taxon>Bacillati</taxon>
        <taxon>Bacillota</taxon>
        <taxon>Bacilli</taxon>
        <taxon>Bacillales</taxon>
        <taxon>Paenibacillaceae</taxon>
        <taxon>Paenibacillus</taxon>
    </lineage>
</organism>
<comment type="caution">
    <text evidence="1">The sequence shown here is derived from an EMBL/GenBank/DDBJ whole genome shotgun (WGS) entry which is preliminary data.</text>
</comment>
<dbReference type="Pfam" id="PF26099">
    <property type="entry name" value="DUF8034"/>
    <property type="match status" value="1"/>
</dbReference>
<evidence type="ECO:0000313" key="2">
    <source>
        <dbReference type="Proteomes" id="UP000616779"/>
    </source>
</evidence>
<name>A0ABX1Y4N1_9BACL</name>
<evidence type="ECO:0000313" key="1">
    <source>
        <dbReference type="EMBL" id="NOU74960.1"/>
    </source>
</evidence>
<sequence>MISSHRHELPAYVRASERVVPPQWALQEQTLFETLNKAAKEFVERYTHPDGTLIWFEHWPGMDGSDDPYEGFMNLALLYVIGGSSELHEISRKIWDGITWQWTEYGQIHREFDGYYDWMHHGEGYLYLYFLGLAGPSTLKDRHRAMKFAGMYTGDDPEALNYDKELKLIRSH</sequence>
<gene>
    <name evidence="1" type="ORF">GC098_26830</name>
</gene>
<protein>
    <recommendedName>
        <fullName evidence="3">D-glucuronyl C5-epimerase C-terminal domain-containing protein</fullName>
    </recommendedName>
</protein>